<accession>A0AAD8RKS9</accession>
<proteinExistence type="predicted"/>
<evidence type="ECO:0000313" key="2">
    <source>
        <dbReference type="EMBL" id="KAK1626467.1"/>
    </source>
</evidence>
<dbReference type="Pfam" id="PF04827">
    <property type="entry name" value="Plant_tran"/>
    <property type="match status" value="1"/>
</dbReference>
<sequence length="297" mass="33522">MQGKAPRVSYEVNGNEYDKPYYLVDGIYPDWATLVKTVRNPNSEKTRRFAKMQEACRKDVERGFGVLQARWAIVRHPARTWSLKTMHEVMTCYVIMHNMIVENERHDGRNENHWEFQGPTSAAVDPAKMTSEELHAHFTHLLGGHATDVDARLADVDAKLTDALDKMDGLEAAFNSKLDAKFQELLTRLPQPRDNVRRRARRVPRAEVPAGTAPAAAAAPEAASDEGYDDYGGEEELVDENVLDGEEVEQPAPGRPRQLNRNARPPPRPVCDDDHVAKLKLNIPLFEGRYNPDAYLT</sequence>
<gene>
    <name evidence="2" type="ORF">QYE76_000782</name>
</gene>
<comment type="caution">
    <text evidence="2">The sequence shown here is derived from an EMBL/GenBank/DDBJ whole genome shotgun (WGS) entry which is preliminary data.</text>
</comment>
<organism evidence="2 3">
    <name type="scientific">Lolium multiflorum</name>
    <name type="common">Italian ryegrass</name>
    <name type="synonym">Lolium perenne subsp. multiflorum</name>
    <dbReference type="NCBI Taxonomy" id="4521"/>
    <lineage>
        <taxon>Eukaryota</taxon>
        <taxon>Viridiplantae</taxon>
        <taxon>Streptophyta</taxon>
        <taxon>Embryophyta</taxon>
        <taxon>Tracheophyta</taxon>
        <taxon>Spermatophyta</taxon>
        <taxon>Magnoliopsida</taxon>
        <taxon>Liliopsida</taxon>
        <taxon>Poales</taxon>
        <taxon>Poaceae</taxon>
        <taxon>BOP clade</taxon>
        <taxon>Pooideae</taxon>
        <taxon>Poodae</taxon>
        <taxon>Poeae</taxon>
        <taxon>Poeae Chloroplast Group 2 (Poeae type)</taxon>
        <taxon>Loliodinae</taxon>
        <taxon>Loliinae</taxon>
        <taxon>Lolium</taxon>
    </lineage>
</organism>
<reference evidence="2" key="1">
    <citation type="submission" date="2023-07" db="EMBL/GenBank/DDBJ databases">
        <title>A chromosome-level genome assembly of Lolium multiflorum.</title>
        <authorList>
            <person name="Chen Y."/>
            <person name="Copetti D."/>
            <person name="Kolliker R."/>
            <person name="Studer B."/>
        </authorList>
    </citation>
    <scope>NUCLEOTIDE SEQUENCE</scope>
    <source>
        <strain evidence="2">02402/16</strain>
        <tissue evidence="2">Leaf</tissue>
    </source>
</reference>
<feature type="compositionally biased region" description="Acidic residues" evidence="1">
    <location>
        <begin position="223"/>
        <end position="249"/>
    </location>
</feature>
<dbReference type="InterPro" id="IPR006912">
    <property type="entry name" value="Harbinger_derived_prot"/>
</dbReference>
<evidence type="ECO:0000256" key="1">
    <source>
        <dbReference type="SAM" id="MobiDB-lite"/>
    </source>
</evidence>
<dbReference type="PANTHER" id="PTHR47150">
    <property type="entry name" value="OS12G0169200 PROTEIN"/>
    <property type="match status" value="1"/>
</dbReference>
<feature type="compositionally biased region" description="Low complexity" evidence="1">
    <location>
        <begin position="206"/>
        <end position="222"/>
    </location>
</feature>
<protein>
    <submittedName>
        <fullName evidence="2">Uncharacterized protein</fullName>
    </submittedName>
</protein>
<feature type="region of interest" description="Disordered" evidence="1">
    <location>
        <begin position="191"/>
        <end position="275"/>
    </location>
</feature>
<dbReference type="Proteomes" id="UP001231189">
    <property type="component" value="Unassembled WGS sequence"/>
</dbReference>
<name>A0AAD8RKS9_LOLMU</name>
<dbReference type="EMBL" id="JAUUTY010000005">
    <property type="protein sequence ID" value="KAK1626467.1"/>
    <property type="molecule type" value="Genomic_DNA"/>
</dbReference>
<keyword evidence="3" id="KW-1185">Reference proteome</keyword>
<dbReference type="PANTHER" id="PTHR47150:SF5">
    <property type="entry name" value="OS07G0546750 PROTEIN"/>
    <property type="match status" value="1"/>
</dbReference>
<dbReference type="AlphaFoldDB" id="A0AAD8RKS9"/>
<evidence type="ECO:0000313" key="3">
    <source>
        <dbReference type="Proteomes" id="UP001231189"/>
    </source>
</evidence>